<keyword evidence="1" id="KW-0175">Coiled coil</keyword>
<dbReference type="PANTHER" id="PTHR21666:SF270">
    <property type="entry name" value="MUREIN HYDROLASE ACTIVATOR ENVC"/>
    <property type="match status" value="1"/>
</dbReference>
<evidence type="ECO:0000313" key="6">
    <source>
        <dbReference type="Proteomes" id="UP000321197"/>
    </source>
</evidence>
<evidence type="ECO:0000256" key="1">
    <source>
        <dbReference type="SAM" id="Coils"/>
    </source>
</evidence>
<feature type="region of interest" description="Disordered" evidence="2">
    <location>
        <begin position="282"/>
        <end position="301"/>
    </location>
</feature>
<dbReference type="RefSeq" id="WP_119341753.1">
    <property type="nucleotide sequence ID" value="NZ_BJXL01000077.1"/>
</dbReference>
<comment type="caution">
    <text evidence="5">The sequence shown here is derived from an EMBL/GenBank/DDBJ whole genome shotgun (WGS) entry which is preliminary data.</text>
</comment>
<dbReference type="GO" id="GO:0004222">
    <property type="term" value="F:metalloendopeptidase activity"/>
    <property type="evidence" value="ECO:0007669"/>
    <property type="project" value="TreeGrafter"/>
</dbReference>
<evidence type="ECO:0000256" key="3">
    <source>
        <dbReference type="SAM" id="Phobius"/>
    </source>
</evidence>
<evidence type="ECO:0000313" key="5">
    <source>
        <dbReference type="EMBL" id="GEM84105.1"/>
    </source>
</evidence>
<gene>
    <name evidence="5" type="ORF">MHY01S_22710</name>
</gene>
<dbReference type="InterPro" id="IPR011055">
    <property type="entry name" value="Dup_hybrid_motif"/>
</dbReference>
<dbReference type="Gene3D" id="6.10.250.3150">
    <property type="match status" value="1"/>
</dbReference>
<dbReference type="InterPro" id="IPR050570">
    <property type="entry name" value="Cell_wall_metabolism_enzyme"/>
</dbReference>
<proteinExistence type="predicted"/>
<feature type="transmembrane region" description="Helical" evidence="3">
    <location>
        <begin position="20"/>
        <end position="41"/>
    </location>
</feature>
<dbReference type="EMBL" id="BJXL01000077">
    <property type="protein sequence ID" value="GEM84105.1"/>
    <property type="molecule type" value="Genomic_DNA"/>
</dbReference>
<accession>A0A511R3G3</accession>
<feature type="coiled-coil region" evidence="1">
    <location>
        <begin position="50"/>
        <end position="152"/>
    </location>
</feature>
<dbReference type="CDD" id="cd12797">
    <property type="entry name" value="M23_peptidase"/>
    <property type="match status" value="1"/>
</dbReference>
<reference evidence="5 6" key="1">
    <citation type="submission" date="2019-07" db="EMBL/GenBank/DDBJ databases">
        <title>Whole genome shotgun sequence of Meiothermus hypogaeus NBRC 106114.</title>
        <authorList>
            <person name="Hosoyama A."/>
            <person name="Uohara A."/>
            <person name="Ohji S."/>
            <person name="Ichikawa N."/>
        </authorList>
    </citation>
    <scope>NUCLEOTIDE SEQUENCE [LARGE SCALE GENOMIC DNA]</scope>
    <source>
        <strain evidence="5 6">NBRC 106114</strain>
    </source>
</reference>
<sequence length="462" mass="52769">MKQGSGVGGQGLGEGNRARVFGFCGSIKAFWLASILLAFGLQPWALGQPNLNELQQQAEQNRRLQQLQQQRIAQLNRDLANLDAATRQQLAELRRLEAEITRLERERAELTRQIDLLEGQKKQAEARIASLQKELEGLRERLSALLQSLHRERAGRYLPLLRAESFTDLSVRSKWVGVLGQHQTDLMDRIKNTVRQLDEERIRLGLLVDTLTERRAERQQRIAALAQNRQTVQLTVANLRQQQAGRQVILRETLQAQAQLRAELQVLQGRIAAELRRIAEERRRAEEERRRREAEERRQRELQAQRERELQARRQREEAARRERETVREVPSVPREVVGALQFPVRGGRVAEPYGFQGNDWQTLQGAEASSPIVAAADGVVIDSLFIANLGYTLTIRHSDQIATQYVNVLEPRVSVGQRVGQGQVIGFTGGGVLIPSDQMWFRVIVIDNNGNFRYVDPSRYY</sequence>
<dbReference type="PANTHER" id="PTHR21666">
    <property type="entry name" value="PEPTIDASE-RELATED"/>
    <property type="match status" value="1"/>
</dbReference>
<dbReference type="InterPro" id="IPR016047">
    <property type="entry name" value="M23ase_b-sheet_dom"/>
</dbReference>
<dbReference type="Gene3D" id="2.70.70.10">
    <property type="entry name" value="Glucose Permease (Domain IIA)"/>
    <property type="match status" value="1"/>
</dbReference>
<dbReference type="SUPFAM" id="SSF51261">
    <property type="entry name" value="Duplicated hybrid motif"/>
    <property type="match status" value="1"/>
</dbReference>
<feature type="region of interest" description="Disordered" evidence="2">
    <location>
        <begin position="308"/>
        <end position="327"/>
    </location>
</feature>
<name>A0A511R3G3_9DEIN</name>
<dbReference type="Proteomes" id="UP000321197">
    <property type="component" value="Unassembled WGS sequence"/>
</dbReference>
<dbReference type="AlphaFoldDB" id="A0A511R3G3"/>
<dbReference type="OrthoDB" id="31320at2"/>
<evidence type="ECO:0000256" key="2">
    <source>
        <dbReference type="SAM" id="MobiDB-lite"/>
    </source>
</evidence>
<evidence type="ECO:0000259" key="4">
    <source>
        <dbReference type="Pfam" id="PF01551"/>
    </source>
</evidence>
<dbReference type="Pfam" id="PF01551">
    <property type="entry name" value="Peptidase_M23"/>
    <property type="match status" value="1"/>
</dbReference>
<keyword evidence="3" id="KW-0812">Transmembrane</keyword>
<keyword evidence="3" id="KW-0472">Membrane</keyword>
<keyword evidence="3" id="KW-1133">Transmembrane helix</keyword>
<feature type="domain" description="M23ase beta-sheet core" evidence="4">
    <location>
        <begin position="367"/>
        <end position="430"/>
    </location>
</feature>
<protein>
    <recommendedName>
        <fullName evidence="4">M23ase beta-sheet core domain-containing protein</fullName>
    </recommendedName>
</protein>
<organism evidence="5 6">
    <name type="scientific">Meiothermus hypogaeus NBRC 106114</name>
    <dbReference type="NCBI Taxonomy" id="1227553"/>
    <lineage>
        <taxon>Bacteria</taxon>
        <taxon>Thermotogati</taxon>
        <taxon>Deinococcota</taxon>
        <taxon>Deinococci</taxon>
        <taxon>Thermales</taxon>
        <taxon>Thermaceae</taxon>
        <taxon>Meiothermus</taxon>
    </lineage>
</organism>